<evidence type="ECO:0000256" key="1">
    <source>
        <dbReference type="ARBA" id="ARBA00022500"/>
    </source>
</evidence>
<keyword evidence="1 3" id="KW-0145">Chemotaxis</keyword>
<dbReference type="CDD" id="cd16352">
    <property type="entry name" value="CheD"/>
    <property type="match status" value="1"/>
</dbReference>
<dbReference type="InterPro" id="IPR011324">
    <property type="entry name" value="Cytotoxic_necrot_fac-like_cat"/>
</dbReference>
<dbReference type="Gene3D" id="3.30.1330.200">
    <property type="match status" value="1"/>
</dbReference>
<dbReference type="Proteomes" id="UP001061361">
    <property type="component" value="Chromosome"/>
</dbReference>
<dbReference type="PANTHER" id="PTHR35147">
    <property type="entry name" value="CHEMORECEPTOR GLUTAMINE DEAMIDASE CHED-RELATED"/>
    <property type="match status" value="1"/>
</dbReference>
<protein>
    <recommendedName>
        <fullName evidence="3">Probable chemoreceptor glutamine deamidase CheD</fullName>
        <ecNumber evidence="3">3.5.1.44</ecNumber>
    </recommendedName>
</protein>
<evidence type="ECO:0000313" key="5">
    <source>
        <dbReference type="Proteomes" id="UP001061361"/>
    </source>
</evidence>
<comment type="function">
    <text evidence="3">Probably deamidates glutamine residues to glutamate on methyl-accepting chemotaxis receptors (MCPs), playing an important role in chemotaxis.</text>
</comment>
<dbReference type="PANTHER" id="PTHR35147:SF1">
    <property type="entry name" value="CHEMORECEPTOR GLUTAMINE DEAMIDASE CHED-RELATED"/>
    <property type="match status" value="1"/>
</dbReference>
<reference evidence="4" key="1">
    <citation type="submission" date="2022-08" db="EMBL/GenBank/DDBJ databases">
        <title>Genome Sequence of the sulphate-reducing bacterium, Pseudodesulfovibrio portus JCM14722.</title>
        <authorList>
            <person name="Kondo R."/>
            <person name="Kataoka T."/>
        </authorList>
    </citation>
    <scope>NUCLEOTIDE SEQUENCE</scope>
    <source>
        <strain evidence="4">JCM 14722</strain>
    </source>
</reference>
<accession>A0ABM8ASQ9</accession>
<organism evidence="4 5">
    <name type="scientific">Pseudodesulfovibrio portus</name>
    <dbReference type="NCBI Taxonomy" id="231439"/>
    <lineage>
        <taxon>Bacteria</taxon>
        <taxon>Pseudomonadati</taxon>
        <taxon>Thermodesulfobacteriota</taxon>
        <taxon>Desulfovibrionia</taxon>
        <taxon>Desulfovibrionales</taxon>
        <taxon>Desulfovibrionaceae</taxon>
    </lineage>
</organism>
<keyword evidence="2 3" id="KW-0378">Hydrolase</keyword>
<sequence>MSTLTVSISDMKFSTDPGDVLVTYSLGSCLGVTAYDPKARIGGLIHCLLPSAVGAKERARKKPFMFVNTGVAMMVRILLENGAQKNRLVFKVAGGANMRSNDFFSTGKRNMEALTKLLDRNKVSLAAQAVGGTIPRTMYLYLDTGRVVVKSLGKESEL</sequence>
<dbReference type="InterPro" id="IPR005659">
    <property type="entry name" value="Chemorcpt_Glu_NH3ase_CheD"/>
</dbReference>
<dbReference type="EC" id="3.5.1.44" evidence="3"/>
<evidence type="ECO:0000313" key="4">
    <source>
        <dbReference type="EMBL" id="BDQ34529.1"/>
    </source>
</evidence>
<dbReference type="SUPFAM" id="SSF64438">
    <property type="entry name" value="CNF1/YfiH-like putative cysteine hydrolases"/>
    <property type="match status" value="1"/>
</dbReference>
<evidence type="ECO:0000256" key="2">
    <source>
        <dbReference type="ARBA" id="ARBA00022801"/>
    </source>
</evidence>
<dbReference type="InterPro" id="IPR038592">
    <property type="entry name" value="CheD-like_sf"/>
</dbReference>
<evidence type="ECO:0000256" key="3">
    <source>
        <dbReference type="HAMAP-Rule" id="MF_01440"/>
    </source>
</evidence>
<proteinExistence type="inferred from homology"/>
<dbReference type="Pfam" id="PF03975">
    <property type="entry name" value="CheD"/>
    <property type="match status" value="1"/>
</dbReference>
<dbReference type="RefSeq" id="WP_264981430.1">
    <property type="nucleotide sequence ID" value="NZ_AP026708.1"/>
</dbReference>
<dbReference type="EMBL" id="AP026708">
    <property type="protein sequence ID" value="BDQ34529.1"/>
    <property type="molecule type" value="Genomic_DNA"/>
</dbReference>
<comment type="catalytic activity">
    <reaction evidence="3">
        <text>L-glutaminyl-[protein] + H2O = L-glutamyl-[protein] + NH4(+)</text>
        <dbReference type="Rhea" id="RHEA:16441"/>
        <dbReference type="Rhea" id="RHEA-COMP:10207"/>
        <dbReference type="Rhea" id="RHEA-COMP:10208"/>
        <dbReference type="ChEBI" id="CHEBI:15377"/>
        <dbReference type="ChEBI" id="CHEBI:28938"/>
        <dbReference type="ChEBI" id="CHEBI:29973"/>
        <dbReference type="ChEBI" id="CHEBI:30011"/>
        <dbReference type="EC" id="3.5.1.44"/>
    </reaction>
</comment>
<gene>
    <name evidence="3" type="primary">cheD</name>
    <name evidence="4" type="ORF">JCM14722_20710</name>
</gene>
<comment type="similarity">
    <text evidence="3">Belongs to the CheD family.</text>
</comment>
<name>A0ABM8ASQ9_9BACT</name>
<dbReference type="HAMAP" id="MF_01440">
    <property type="entry name" value="CheD"/>
    <property type="match status" value="1"/>
</dbReference>
<keyword evidence="5" id="KW-1185">Reference proteome</keyword>